<gene>
    <name evidence="8" type="ORF">SSLFYP27_00634</name>
</gene>
<organism evidence="8">
    <name type="scientific">Staphylococcus simulans</name>
    <dbReference type="NCBI Taxonomy" id="1286"/>
    <lineage>
        <taxon>Bacteria</taxon>
        <taxon>Bacillati</taxon>
        <taxon>Bacillota</taxon>
        <taxon>Bacilli</taxon>
        <taxon>Bacillales</taxon>
        <taxon>Staphylococcaceae</taxon>
        <taxon>Staphylococcus</taxon>
    </lineage>
</organism>
<feature type="transmembrane region" description="Helical" evidence="6">
    <location>
        <begin position="362"/>
        <end position="389"/>
    </location>
</feature>
<feature type="transmembrane region" description="Helical" evidence="6">
    <location>
        <begin position="212"/>
        <end position="234"/>
    </location>
</feature>
<feature type="transmembrane region" description="Helical" evidence="6">
    <location>
        <begin position="396"/>
        <end position="417"/>
    </location>
</feature>
<dbReference type="CDD" id="cd07731">
    <property type="entry name" value="ComA-like_MBL-fold"/>
    <property type="match status" value="1"/>
</dbReference>
<feature type="transmembrane region" description="Helical" evidence="6">
    <location>
        <begin position="39"/>
        <end position="56"/>
    </location>
</feature>
<dbReference type="PANTHER" id="PTHR30619">
    <property type="entry name" value="DNA INTERNALIZATION/COMPETENCE PROTEIN COMEC/REC2"/>
    <property type="match status" value="1"/>
</dbReference>
<dbReference type="RefSeq" id="WP_156666505.1">
    <property type="nucleotide sequence ID" value="NZ_CACRUO010000018.1"/>
</dbReference>
<evidence type="ECO:0000256" key="6">
    <source>
        <dbReference type="SAM" id="Phobius"/>
    </source>
</evidence>
<keyword evidence="2" id="KW-1003">Cell membrane</keyword>
<dbReference type="InterPro" id="IPR001279">
    <property type="entry name" value="Metallo-B-lactamas"/>
</dbReference>
<keyword evidence="5 6" id="KW-0472">Membrane</keyword>
<feature type="transmembrane region" description="Helical" evidence="6">
    <location>
        <begin position="309"/>
        <end position="328"/>
    </location>
</feature>
<reference evidence="8" key="1">
    <citation type="submission" date="2019-11" db="EMBL/GenBank/DDBJ databases">
        <authorList>
            <person name="Feng L."/>
        </authorList>
    </citation>
    <scope>NUCLEOTIDE SEQUENCE</scope>
    <source>
        <strain evidence="8">SsimulansLFYP27</strain>
    </source>
</reference>
<evidence type="ECO:0000256" key="5">
    <source>
        <dbReference type="ARBA" id="ARBA00023136"/>
    </source>
</evidence>
<keyword evidence="3 6" id="KW-0812">Transmembrane</keyword>
<dbReference type="InterPro" id="IPR004797">
    <property type="entry name" value="Competence_ComEC/Rec2"/>
</dbReference>
<dbReference type="AlphaFoldDB" id="A0A6N2ZKK3"/>
<dbReference type="InterPro" id="IPR035681">
    <property type="entry name" value="ComA-like_MBL"/>
</dbReference>
<evidence type="ECO:0000256" key="3">
    <source>
        <dbReference type="ARBA" id="ARBA00022692"/>
    </source>
</evidence>
<dbReference type="NCBIfam" id="TIGR00361">
    <property type="entry name" value="ComEC_Rec2"/>
    <property type="match status" value="1"/>
</dbReference>
<keyword evidence="4 6" id="KW-1133">Transmembrane helix</keyword>
<dbReference type="GO" id="GO:0005886">
    <property type="term" value="C:plasma membrane"/>
    <property type="evidence" value="ECO:0007669"/>
    <property type="project" value="UniProtKB-SubCell"/>
</dbReference>
<dbReference type="SUPFAM" id="SSF56281">
    <property type="entry name" value="Metallo-hydrolase/oxidoreductase"/>
    <property type="match status" value="1"/>
</dbReference>
<feature type="transmembrane region" description="Helical" evidence="6">
    <location>
        <begin position="458"/>
        <end position="477"/>
    </location>
</feature>
<name>A0A6N2ZKK3_STASI</name>
<feature type="transmembrane region" description="Helical" evidence="6">
    <location>
        <begin position="12"/>
        <end position="33"/>
    </location>
</feature>
<dbReference type="InterPro" id="IPR052159">
    <property type="entry name" value="Competence_DNA_uptake"/>
</dbReference>
<feature type="transmembrane region" description="Helical" evidence="6">
    <location>
        <begin position="240"/>
        <end position="262"/>
    </location>
</feature>
<feature type="domain" description="Metallo-beta-lactamase" evidence="7">
    <location>
        <begin position="486"/>
        <end position="700"/>
    </location>
</feature>
<sequence>MIYIALAFLEGILLIYNKPLAYILAGLLFLMLYKRKLPILLTILILCQPIISYEIFSSHIKSNIQDLKWFKIHSHLNNRIEITQLKVKNEKYVEGIAKLQNHSVKLFYFPKQKSHLIELKKLPSNLNCIVEGQLKVDSDFNDTISLMVNKFNTKSCTAIESNSVHSIIEKHKAFSLTRLKSNSPYWQNTYAMITGDVSYIDKGAIELDKEIGIYHLLAVSSSHVVVIASIFYFVFNRFSIPLFITKTFIIFVLFLFAYYTNFAPSALRAILCMSLVMIIPKRFYQSLLDILATVFLFLCVTNPDIVFDIGFQFSFLITFFIMLCAPILKTLTTIQSMYAMTFIAQIGSFLVSAFHFNQIQWIGFVANFIFIPFYSFILFPIAILTFFYYQFFGSNLLLNQIISFSYWLHDTLLIPIFKHLTCYRWFIGEMNSLLLAGTLIWLLLMLTLTTNGKIKNSTVIFILGSIIITYSASLPHLRFTALNVGQGDSFLFETGARQRILIDTGGKAQNENELFDFSTKNANASHSISKFHVLPTLRKRGISSLDYVIITHPHADHIGELDYIISHVHIKRLIINFKSYPTHTLMQLKDLCHKYKTTLLDVNSISSIKLGDNKIKFYNTAITQSKDLNDHSIIALIQTKTYNILTTGDATIKNEQKLLSNYKLPKIDILKVGHHGSKTSNSEVYLNTIHPTYSIISSGQNNVYKLPNKSVVDRLKKVGTKLYNTQNNGEVTFKLNKEIEVETEK</sequence>
<dbReference type="SMART" id="SM00849">
    <property type="entry name" value="Lactamase_B"/>
    <property type="match status" value="1"/>
</dbReference>
<evidence type="ECO:0000256" key="2">
    <source>
        <dbReference type="ARBA" id="ARBA00022475"/>
    </source>
</evidence>
<feature type="transmembrane region" description="Helical" evidence="6">
    <location>
        <begin position="423"/>
        <end position="446"/>
    </location>
</feature>
<dbReference type="EMBL" id="CACRUO010000018">
    <property type="protein sequence ID" value="VYT78486.1"/>
    <property type="molecule type" value="Genomic_DNA"/>
</dbReference>
<dbReference type="InterPro" id="IPR036866">
    <property type="entry name" value="RibonucZ/Hydroxyglut_hydro"/>
</dbReference>
<evidence type="ECO:0000313" key="8">
    <source>
        <dbReference type="EMBL" id="VYT78486.1"/>
    </source>
</evidence>
<feature type="transmembrane region" description="Helical" evidence="6">
    <location>
        <begin position="283"/>
        <end position="303"/>
    </location>
</feature>
<evidence type="ECO:0000256" key="4">
    <source>
        <dbReference type="ARBA" id="ARBA00022989"/>
    </source>
</evidence>
<dbReference type="InterPro" id="IPR004477">
    <property type="entry name" value="ComEC_N"/>
</dbReference>
<protein>
    <submittedName>
        <fullName evidence="8">ComEC family competence protein</fullName>
    </submittedName>
</protein>
<evidence type="ECO:0000259" key="7">
    <source>
        <dbReference type="SMART" id="SM00849"/>
    </source>
</evidence>
<dbReference type="Pfam" id="PF03772">
    <property type="entry name" value="Competence"/>
    <property type="match status" value="1"/>
</dbReference>
<proteinExistence type="predicted"/>
<accession>A0A6N2ZKK3</accession>
<dbReference type="Pfam" id="PF00753">
    <property type="entry name" value="Lactamase_B"/>
    <property type="match status" value="1"/>
</dbReference>
<dbReference type="NCBIfam" id="TIGR00360">
    <property type="entry name" value="ComEC_N-term"/>
    <property type="match status" value="1"/>
</dbReference>
<dbReference type="Gene3D" id="3.60.15.10">
    <property type="entry name" value="Ribonuclease Z/Hydroxyacylglutathione hydrolase-like"/>
    <property type="match status" value="1"/>
</dbReference>
<feature type="transmembrane region" description="Helical" evidence="6">
    <location>
        <begin position="337"/>
        <end position="356"/>
    </location>
</feature>
<comment type="subcellular location">
    <subcellularLocation>
        <location evidence="1">Cell membrane</location>
        <topology evidence="1">Multi-pass membrane protein</topology>
    </subcellularLocation>
</comment>
<evidence type="ECO:0000256" key="1">
    <source>
        <dbReference type="ARBA" id="ARBA00004651"/>
    </source>
</evidence>
<dbReference type="GO" id="GO:0030420">
    <property type="term" value="P:establishment of competence for transformation"/>
    <property type="evidence" value="ECO:0007669"/>
    <property type="project" value="InterPro"/>
</dbReference>
<dbReference type="PANTHER" id="PTHR30619:SF1">
    <property type="entry name" value="RECOMBINATION PROTEIN 2"/>
    <property type="match status" value="1"/>
</dbReference>